<sequence>MATSVAAALAAELGLRTAAELRPAAEAKAGREARLAGGPLSAALRSAPEAEPRSAPESEAAPLPGAASGSIQPAKAILPVTPDISALLPHGGLATVTAIMASRRGATSLLWRLLAGPTRAGAWCALVGMPRVYPLAATAAGVDLGRVALVDPGPLVVEAAGTLAEGVAAVVVPSEGLTPTQVRRLAARARKSGTAIIWWETRPVVGADARLEVARARWKGLRPNAGRRWGAGRLDACELEVAAHWRSGGVHEARIWPYGGETEQAETSPENVIDLRRRSDRQAAEANRASKRADRAPRFETTARANRRAAEPGDATHHQAAPANRASRKAGNSPRGPIAADAERSTARATFRPGGPTDRTAEPNITPRSAGGPRRERVEDPGDATHHAPRGEVAARDALAAPEANSAAIRDVVNRRTAVETGGASQRRRGSVVPIRSGGGDRS</sequence>
<evidence type="ECO:0000313" key="2">
    <source>
        <dbReference type="EMBL" id="MBO3731985.1"/>
    </source>
</evidence>
<dbReference type="InterPro" id="IPR027417">
    <property type="entry name" value="P-loop_NTPase"/>
</dbReference>
<accession>A0ABS3TZN5</accession>
<feature type="compositionally biased region" description="Basic and acidic residues" evidence="1">
    <location>
        <begin position="23"/>
        <end position="34"/>
    </location>
</feature>
<name>A0ABS3TZN5_9ACTN</name>
<feature type="region of interest" description="Disordered" evidence="1">
    <location>
        <begin position="23"/>
        <end position="67"/>
    </location>
</feature>
<dbReference type="EMBL" id="JAGFNP010000002">
    <property type="protein sequence ID" value="MBO3731985.1"/>
    <property type="molecule type" value="Genomic_DNA"/>
</dbReference>
<evidence type="ECO:0000256" key="1">
    <source>
        <dbReference type="SAM" id="MobiDB-lite"/>
    </source>
</evidence>
<reference evidence="2 3" key="1">
    <citation type="submission" date="2021-03" db="EMBL/GenBank/DDBJ databases">
        <title>Glycomyces sp. nov., a novel actinomycete isolated from soil.</title>
        <authorList>
            <person name="Yang X."/>
            <person name="Xu X."/>
        </authorList>
    </citation>
    <scope>NUCLEOTIDE SEQUENCE [LARGE SCALE GENOMIC DNA]</scope>
    <source>
        <strain evidence="2 3">NEAU-S30</strain>
    </source>
</reference>
<dbReference type="Gene3D" id="3.40.50.300">
    <property type="entry name" value="P-loop containing nucleotide triphosphate hydrolases"/>
    <property type="match status" value="1"/>
</dbReference>
<dbReference type="RefSeq" id="WP_208494730.1">
    <property type="nucleotide sequence ID" value="NZ_JAGFNP010000002.1"/>
</dbReference>
<comment type="caution">
    <text evidence="2">The sequence shown here is derived from an EMBL/GenBank/DDBJ whole genome shotgun (WGS) entry which is preliminary data.</text>
</comment>
<keyword evidence="3" id="KW-1185">Reference proteome</keyword>
<feature type="compositionally biased region" description="Basic and acidic residues" evidence="1">
    <location>
        <begin position="273"/>
        <end position="283"/>
    </location>
</feature>
<organism evidence="2 3">
    <name type="scientific">Glycomyces niveus</name>
    <dbReference type="NCBI Taxonomy" id="2820287"/>
    <lineage>
        <taxon>Bacteria</taxon>
        <taxon>Bacillati</taxon>
        <taxon>Actinomycetota</taxon>
        <taxon>Actinomycetes</taxon>
        <taxon>Glycomycetales</taxon>
        <taxon>Glycomycetaceae</taxon>
        <taxon>Glycomyces</taxon>
    </lineage>
</organism>
<gene>
    <name evidence="2" type="ORF">J5V16_04065</name>
</gene>
<feature type="region of interest" description="Disordered" evidence="1">
    <location>
        <begin position="260"/>
        <end position="443"/>
    </location>
</feature>
<feature type="compositionally biased region" description="Low complexity" evidence="1">
    <location>
        <begin position="57"/>
        <end position="67"/>
    </location>
</feature>
<feature type="compositionally biased region" description="Basic and acidic residues" evidence="1">
    <location>
        <begin position="308"/>
        <end position="317"/>
    </location>
</feature>
<protein>
    <recommendedName>
        <fullName evidence="4">Protein ImuA</fullName>
    </recommendedName>
</protein>
<evidence type="ECO:0008006" key="4">
    <source>
        <dbReference type="Google" id="ProtNLM"/>
    </source>
</evidence>
<proteinExistence type="predicted"/>
<feature type="compositionally biased region" description="Basic and acidic residues" evidence="1">
    <location>
        <begin position="373"/>
        <end position="395"/>
    </location>
</feature>
<evidence type="ECO:0000313" key="3">
    <source>
        <dbReference type="Proteomes" id="UP000681341"/>
    </source>
</evidence>
<dbReference type="Proteomes" id="UP000681341">
    <property type="component" value="Unassembled WGS sequence"/>
</dbReference>